<reference evidence="2" key="1">
    <citation type="submission" date="2014-09" db="EMBL/GenBank/DDBJ databases">
        <title>Draft genome sequence of an oleaginous Mucoromycotina fungus Mucor ambiguus NBRC6742.</title>
        <authorList>
            <person name="Takeda I."/>
            <person name="Yamane N."/>
            <person name="Morita T."/>
            <person name="Tamano K."/>
            <person name="Machida M."/>
            <person name="Baker S."/>
            <person name="Koike H."/>
        </authorList>
    </citation>
    <scope>NUCLEOTIDE SEQUENCE</scope>
    <source>
        <strain evidence="2">NBRC 6742</strain>
    </source>
</reference>
<accession>A0A0C9M6X3</accession>
<evidence type="ECO:0000313" key="2">
    <source>
        <dbReference type="EMBL" id="GAN02624.1"/>
    </source>
</evidence>
<dbReference type="Proteomes" id="UP000053815">
    <property type="component" value="Unassembled WGS sequence"/>
</dbReference>
<feature type="compositionally biased region" description="Polar residues" evidence="1">
    <location>
        <begin position="198"/>
        <end position="208"/>
    </location>
</feature>
<feature type="compositionally biased region" description="Basic and acidic residues" evidence="1">
    <location>
        <begin position="179"/>
        <end position="188"/>
    </location>
</feature>
<gene>
    <name evidence="2" type="ORF">MAM1_0025d02069</name>
</gene>
<dbReference type="EMBL" id="DF836314">
    <property type="protein sequence ID" value="GAN02624.1"/>
    <property type="molecule type" value="Genomic_DNA"/>
</dbReference>
<evidence type="ECO:0000313" key="3">
    <source>
        <dbReference type="Proteomes" id="UP000053815"/>
    </source>
</evidence>
<name>A0A0C9M6X3_9FUNG</name>
<dbReference type="AlphaFoldDB" id="A0A0C9M6X3"/>
<evidence type="ECO:0000256" key="1">
    <source>
        <dbReference type="SAM" id="MobiDB-lite"/>
    </source>
</evidence>
<feature type="region of interest" description="Disordered" evidence="1">
    <location>
        <begin position="354"/>
        <end position="400"/>
    </location>
</feature>
<feature type="compositionally biased region" description="Polar residues" evidence="1">
    <location>
        <begin position="385"/>
        <end position="400"/>
    </location>
</feature>
<organism evidence="2">
    <name type="scientific">Mucor ambiguus</name>
    <dbReference type="NCBI Taxonomy" id="91626"/>
    <lineage>
        <taxon>Eukaryota</taxon>
        <taxon>Fungi</taxon>
        <taxon>Fungi incertae sedis</taxon>
        <taxon>Mucoromycota</taxon>
        <taxon>Mucoromycotina</taxon>
        <taxon>Mucoromycetes</taxon>
        <taxon>Mucorales</taxon>
        <taxon>Mucorineae</taxon>
        <taxon>Mucoraceae</taxon>
        <taxon>Mucor</taxon>
    </lineage>
</organism>
<feature type="region of interest" description="Disordered" evidence="1">
    <location>
        <begin position="174"/>
        <end position="269"/>
    </location>
</feature>
<keyword evidence="3" id="KW-1185">Reference proteome</keyword>
<proteinExistence type="predicted"/>
<sequence>MEAIDDYANENIVRSVAYTALDHRQQHHYLGLLPISSQLLRQRVRLLGPSENNPEEWDKVVQWQEDNCPSMIESLWSNQGSVADELYQKPVYYKRMDADTLHAIIEFAEKDSHHFVVILLLEDGLGDISDIKYYNTKELTEEEWLDIFTNWSRTIEDAERIFLTKVTRNKKTFTARTPDGAKESKEAPEDYWGDWSSDEGSCRSQKSGNPRRPHPLSADLRDSDDSEDEYYTRWSKDPGTLTPGPDDTEEEGLSQSRASGRILQPLSALNDERNQEEIDEEYDQSYNPLFTVPSVPNLMDAHTAALSELTQMLQTSLPQHRNNNANRPFVQPMTQINPLPKAVSRLRLGIEDASIGEEEDDNNDAHDTNNNSSNSKKFPGAYPESGTQSPASKSSNTQVNKEAGRGLFMKSLSALIGAARLLGYEGKDILEMVEEIVNRS</sequence>
<protein>
    <submittedName>
        <fullName evidence="2">Uncharacterized protein</fullName>
    </submittedName>
</protein>
<dbReference type="OrthoDB" id="5578001at2759"/>